<dbReference type="SUPFAM" id="SSF47699">
    <property type="entry name" value="Bifunctional inhibitor/lipid-transfer protein/seed storage 2S albumin"/>
    <property type="match status" value="1"/>
</dbReference>
<dbReference type="HOGENOM" id="CLU_141918_1_0_1"/>
<name>A0A0D9V667_9ORYZ</name>
<reference evidence="3" key="2">
    <citation type="submission" date="2013-12" db="EMBL/GenBank/DDBJ databases">
        <authorList>
            <person name="Yu Y."/>
            <person name="Lee S."/>
            <person name="de Baynast K."/>
            <person name="Wissotski M."/>
            <person name="Liu L."/>
            <person name="Talag J."/>
            <person name="Goicoechea J."/>
            <person name="Angelova A."/>
            <person name="Jetty R."/>
            <person name="Kudrna D."/>
            <person name="Golser W."/>
            <person name="Rivera L."/>
            <person name="Zhang J."/>
            <person name="Wing R."/>
        </authorList>
    </citation>
    <scope>NUCLEOTIDE SEQUENCE</scope>
</reference>
<dbReference type="PANTHER" id="PTHR33286:SF54">
    <property type="entry name" value="BIFUNCTIONAL INHIBITOR_LIPID-TRANSFER PROTEIN_SEED STORAGE 2S ALBUMIN SUPERFAMILY PROTEIN"/>
    <property type="match status" value="1"/>
</dbReference>
<dbReference type="Gene3D" id="1.10.110.10">
    <property type="entry name" value="Plant lipid-transfer and hydrophobic proteins"/>
    <property type="match status" value="1"/>
</dbReference>
<dbReference type="InterPro" id="IPR044741">
    <property type="entry name" value="NsLTP-like"/>
</dbReference>
<proteinExistence type="predicted"/>
<dbReference type="InterPro" id="IPR016140">
    <property type="entry name" value="Bifunc_inhib/LTP/seed_store"/>
</dbReference>
<dbReference type="Gramene" id="LPERR01G27820.1">
    <property type="protein sequence ID" value="LPERR01G27820.1"/>
    <property type="gene ID" value="LPERR01G27820"/>
</dbReference>
<evidence type="ECO:0000259" key="1">
    <source>
        <dbReference type="Pfam" id="PF14368"/>
    </source>
</evidence>
<feature type="domain" description="Bifunctional inhibitor/plant lipid transfer protein/seed storage helical" evidence="1">
    <location>
        <begin position="6"/>
        <end position="91"/>
    </location>
</feature>
<sequence length="99" mass="11128">MALVLSMVVDTKSSDNCDNDIKKLATQCQQYVMYPTDPKIKPSDACCSVFQKVDIPCFSNITKEIEKTICMEKVVYVADYCKRPFQPGSKCGSYMIPPL</sequence>
<reference evidence="2 3" key="1">
    <citation type="submission" date="2012-08" db="EMBL/GenBank/DDBJ databases">
        <title>Oryza genome evolution.</title>
        <authorList>
            <person name="Wing R.A."/>
        </authorList>
    </citation>
    <scope>NUCLEOTIDE SEQUENCE</scope>
</reference>
<keyword evidence="3" id="KW-1185">Reference proteome</keyword>
<dbReference type="EnsemblPlants" id="LPERR01G27820.1">
    <property type="protein sequence ID" value="LPERR01G27820.1"/>
    <property type="gene ID" value="LPERR01G27820"/>
</dbReference>
<dbReference type="STRING" id="77586.A0A0D9V667"/>
<protein>
    <recommendedName>
        <fullName evidence="1">Bifunctional inhibitor/plant lipid transfer protein/seed storage helical domain-containing protein</fullName>
    </recommendedName>
</protein>
<reference evidence="2" key="3">
    <citation type="submission" date="2015-04" db="UniProtKB">
        <authorList>
            <consortium name="EnsemblPlants"/>
        </authorList>
    </citation>
    <scope>IDENTIFICATION</scope>
</reference>
<organism evidence="2 3">
    <name type="scientific">Leersia perrieri</name>
    <dbReference type="NCBI Taxonomy" id="77586"/>
    <lineage>
        <taxon>Eukaryota</taxon>
        <taxon>Viridiplantae</taxon>
        <taxon>Streptophyta</taxon>
        <taxon>Embryophyta</taxon>
        <taxon>Tracheophyta</taxon>
        <taxon>Spermatophyta</taxon>
        <taxon>Magnoliopsida</taxon>
        <taxon>Liliopsida</taxon>
        <taxon>Poales</taxon>
        <taxon>Poaceae</taxon>
        <taxon>BOP clade</taxon>
        <taxon>Oryzoideae</taxon>
        <taxon>Oryzeae</taxon>
        <taxon>Oryzinae</taxon>
        <taxon>Leersia</taxon>
    </lineage>
</organism>
<dbReference type="AlphaFoldDB" id="A0A0D9V667"/>
<accession>A0A0D9V667</accession>
<evidence type="ECO:0000313" key="3">
    <source>
        <dbReference type="Proteomes" id="UP000032180"/>
    </source>
</evidence>
<dbReference type="eggNOG" id="ENOG502S7IJ">
    <property type="taxonomic scope" value="Eukaryota"/>
</dbReference>
<dbReference type="CDD" id="cd04660">
    <property type="entry name" value="nsLTP_like"/>
    <property type="match status" value="1"/>
</dbReference>
<evidence type="ECO:0000313" key="2">
    <source>
        <dbReference type="EnsemblPlants" id="LPERR01G27820.1"/>
    </source>
</evidence>
<dbReference type="InterPro" id="IPR036312">
    <property type="entry name" value="Bifun_inhib/LTP/seed_sf"/>
</dbReference>
<dbReference type="PANTHER" id="PTHR33286">
    <property type="entry name" value="BIFUNCTIONAL INHIBITOR/LIPID-TRANSFER PROTEIN/SEED STORAGE 2S ALBUMIN SUPERFAMILY PROTEIN"/>
    <property type="match status" value="1"/>
</dbReference>
<dbReference type="Pfam" id="PF14368">
    <property type="entry name" value="LTP_2"/>
    <property type="match status" value="1"/>
</dbReference>
<dbReference type="Proteomes" id="UP000032180">
    <property type="component" value="Chromosome 1"/>
</dbReference>